<dbReference type="PANTHER" id="PTHR12601:SF6">
    <property type="entry name" value="CLUSTERED MITOCHONDRIA PROTEIN HOMOLOG"/>
    <property type="match status" value="1"/>
</dbReference>
<feature type="region of interest" description="Disordered" evidence="1">
    <location>
        <begin position="189"/>
        <end position="221"/>
    </location>
</feature>
<feature type="compositionally biased region" description="Basic and acidic residues" evidence="1">
    <location>
        <begin position="200"/>
        <end position="216"/>
    </location>
</feature>
<feature type="compositionally biased region" description="Basic residues" evidence="1">
    <location>
        <begin position="1717"/>
        <end position="1729"/>
    </location>
</feature>
<dbReference type="Gene3D" id="1.25.10.10">
    <property type="entry name" value="Leucine-rich Repeat Variant"/>
    <property type="match status" value="1"/>
</dbReference>
<feature type="compositionally biased region" description="Basic and acidic residues" evidence="1">
    <location>
        <begin position="522"/>
        <end position="533"/>
    </location>
</feature>
<dbReference type="EMBL" id="KB007868">
    <property type="protein sequence ID" value="ELR22946.1"/>
    <property type="molecule type" value="Genomic_DNA"/>
</dbReference>
<feature type="compositionally biased region" description="Acidic residues" evidence="1">
    <location>
        <begin position="1640"/>
        <end position="1649"/>
    </location>
</feature>
<dbReference type="InterPro" id="IPR025697">
    <property type="entry name" value="CLU_dom"/>
</dbReference>
<feature type="domain" description="Clu" evidence="2">
    <location>
        <begin position="795"/>
        <end position="1088"/>
    </location>
</feature>
<dbReference type="GO" id="GO:0005737">
    <property type="term" value="C:cytoplasm"/>
    <property type="evidence" value="ECO:0007669"/>
    <property type="project" value="TreeGrafter"/>
</dbReference>
<dbReference type="VEuPathDB" id="AmoebaDB:ACA1_036360"/>
<dbReference type="Pfam" id="PF13236">
    <property type="entry name" value="CLU"/>
    <property type="match status" value="1"/>
</dbReference>
<feature type="compositionally biased region" description="Acidic residues" evidence="1">
    <location>
        <begin position="506"/>
        <end position="517"/>
    </location>
</feature>
<dbReference type="InterPro" id="IPR027523">
    <property type="entry name" value="CLU_prot"/>
</dbReference>
<feature type="region of interest" description="Disordered" evidence="1">
    <location>
        <begin position="1537"/>
        <end position="1571"/>
    </location>
</feature>
<dbReference type="Proteomes" id="UP000011083">
    <property type="component" value="Unassembled WGS sequence"/>
</dbReference>
<dbReference type="Pfam" id="PF12807">
    <property type="entry name" value="eIF3_p135"/>
    <property type="match status" value="1"/>
</dbReference>
<dbReference type="InterPro" id="IPR016024">
    <property type="entry name" value="ARM-type_fold"/>
</dbReference>
<feature type="compositionally biased region" description="Basic and acidic residues" evidence="1">
    <location>
        <begin position="358"/>
        <end position="380"/>
    </location>
</feature>
<proteinExistence type="predicted"/>
<feature type="region of interest" description="Disordered" evidence="1">
    <location>
        <begin position="332"/>
        <end position="398"/>
    </location>
</feature>
<evidence type="ECO:0000313" key="3">
    <source>
        <dbReference type="EMBL" id="ELR22946.1"/>
    </source>
</evidence>
<name>L8HEW2_ACACF</name>
<feature type="region of interest" description="Disordered" evidence="1">
    <location>
        <begin position="1263"/>
        <end position="1286"/>
    </location>
</feature>
<keyword evidence="4" id="KW-1185">Reference proteome</keyword>
<dbReference type="InterPro" id="IPR011989">
    <property type="entry name" value="ARM-like"/>
</dbReference>
<accession>L8HEW2</accession>
<feature type="compositionally biased region" description="Low complexity" evidence="1">
    <location>
        <begin position="1697"/>
        <end position="1711"/>
    </location>
</feature>
<dbReference type="SUPFAM" id="SSF48371">
    <property type="entry name" value="ARM repeat"/>
    <property type="match status" value="1"/>
</dbReference>
<dbReference type="GO" id="GO:0003729">
    <property type="term" value="F:mRNA binding"/>
    <property type="evidence" value="ECO:0007669"/>
    <property type="project" value="TreeGrafter"/>
</dbReference>
<feature type="compositionally biased region" description="Acidic residues" evidence="1">
    <location>
        <begin position="434"/>
        <end position="448"/>
    </location>
</feature>
<dbReference type="InterPro" id="IPR033646">
    <property type="entry name" value="CLU-central"/>
</dbReference>
<dbReference type="PANTHER" id="PTHR12601">
    <property type="entry name" value="EUKARYOTIC TRANSLATION INITIATION FACTOR 3 SUBUNIT EIF-3"/>
    <property type="match status" value="1"/>
</dbReference>
<feature type="region of interest" description="Disordered" evidence="1">
    <location>
        <begin position="420"/>
        <end position="612"/>
    </location>
</feature>
<organism evidence="3 4">
    <name type="scientific">Acanthamoeba castellanii (strain ATCC 30010 / Neff)</name>
    <dbReference type="NCBI Taxonomy" id="1257118"/>
    <lineage>
        <taxon>Eukaryota</taxon>
        <taxon>Amoebozoa</taxon>
        <taxon>Discosea</taxon>
        <taxon>Longamoebia</taxon>
        <taxon>Centramoebida</taxon>
        <taxon>Acanthamoebidae</taxon>
        <taxon>Acanthamoeba</taxon>
    </lineage>
</organism>
<dbReference type="PROSITE" id="PS51823">
    <property type="entry name" value="CLU"/>
    <property type="match status" value="1"/>
</dbReference>
<sequence>MLRRGMLSSAASRDKAASSSPRLERAAPPQLKRQQTPVEYPLYWVNVLRGRVTKRMLTSLSAALTSQDDRFVRRFIRMHGIASLFEVHENLFWRCFYAKTGSAAVNVSLNIEMMQECGRCVEIILGRSGGMRAFMKGSKNVMTAHVEQLIVTLGSEDQEVRRSALASLRCVLSHIQSLDEKLALKRQRTAAKRPQQANDDVSKREKASTGKKEKKEKTKKKVRAKIEIRAREIAQIVCEALVSLQILLEEVSLLSAIVRVIKEAKGETAIEVQTNGLFLINFELAFAENRQERNRRRIGLIMAGVEQVIESIEQQEGETKQPLLEEEIRRWREGGSATSEQEDEFVERPNNEEVAVTQRKENAKKEKTKAKNEKKKDGRKKEKRMNSHLGDSMYTPTEVVADGDRARVVDVYSLVDVDQASASEDSRSGRSAELSEDSASDTDEEDQEPNTQLRGVRESDVYGHTTAAATTASAYVEVEADDGNPPMTREKNSAEGAIPSSYYVEVNEDDEGCDDEATPPKSEAKKNETRNESEGPVVERYAGAGESQRTEVEVYEQSDDGESSNYQEMDFAPVPMLQPAKMKEKAKEKKKKKTKSPKSSPARPSPLPFASGRRAAIQESVDDGDIYHYMKKQQQTKGSMIVRPQDRQSYLQDQRSLQTQHDLRALAQPIKKGELFMWSVRVKVDPKTGIPTPQTVFDSVNISVDENQVTISDKILDTYSAQSLAKISKVSEHFQSFADDDMKQKLNDYYHAAPITMAIELTDIVRVREFRANRGVGWEGKFGFTIKYKANKDKKPEMVSLATNSYEDQQWWIRAIIVNRGMSRDWNEEFQMVMKSHREELLTPRGRFVDVGELARQDHFVSAPFNPILLAGKSKPSVKIGDLVHQFTVIAEVLAQIIVDELPQPDAKKLIPPVNLGGVAGGAKYISHGILFKFAIDSAQLYGGDEFAMKATQHEIKGLTAYINYSLNSRFPNTLHFPLMTVIDYKGYRLSATSILPVGSNTIVYGSADGGKTLHNKYKEMNALMKKAGRALNIKSHYIVPVVPPELLKTARRVPICGPGDIEGHRGKDNRFYVLDTARVFPPTTPMPGVRGGFLFQLFRPEFVRGYHLPLCSDAFSRWGHDPMNTDVLRGHNAEVREATKHLLDVVIPRFARRLDRFFRLVYAPLTEQRMWRLAAEDSRLIVIDMHRAGINLRCLGHLRKHVTEPTLRRWLLMEMVSRVLKNKLRELMRAAVRSVGERDTKRVVGAFLHRLLHHPRFWRQGSSSEHTAAEAAPSTDSHLASASSSTIPCPGLRAALDIKKALLTRYPCSLTPDEEGKEWDLKQAMNLGVVFGRVTALAGLKFSEEFEARLWRWVNSDGEEEAASVEATQDAVVQIAPSISQLPLVSLFNAKKAERHAERSFASIKKHQEIYLNRARDEYLAGLAMKSDDCDILLKLASVLDRLAEVVKERLPEYRRQGEEQESEAVVRIERLRRLAERQYQEALRIDSTQADVLAEYAAYLSRDPDRAQEAVEANPFNQDLEKKHKAFIEQRVQQLNARQQQEQDNNGVPAARGSGGSLATSGGEKSMMRLVRRSRRLTVGTFKGVTTISGKGLATSSSLLRMDDSSSVAGSDVFISAPQLKRDQPQSHHQPQQKQDEGKEEDEEDAEAEKAGLRNQLSQSGGAIGSQVSPRGTSDDSDEERRGAASRTSPKRRSLSSSASGLLSGLRPGFGQVSKNRKTKKKQKQKT</sequence>
<evidence type="ECO:0000256" key="1">
    <source>
        <dbReference type="SAM" id="MobiDB-lite"/>
    </source>
</evidence>
<evidence type="ECO:0000313" key="4">
    <source>
        <dbReference type="Proteomes" id="UP000011083"/>
    </source>
</evidence>
<dbReference type="GeneID" id="14923911"/>
<dbReference type="KEGG" id="acan:ACA1_036360"/>
<feature type="compositionally biased region" description="Low complexity" evidence="1">
    <location>
        <begin position="1275"/>
        <end position="1286"/>
    </location>
</feature>
<feature type="region of interest" description="Disordered" evidence="1">
    <location>
        <begin position="1"/>
        <end position="32"/>
    </location>
</feature>
<feature type="compositionally biased region" description="Polar residues" evidence="1">
    <location>
        <begin position="1657"/>
        <end position="1674"/>
    </location>
</feature>
<dbReference type="GO" id="GO:0048312">
    <property type="term" value="P:intracellular distribution of mitochondria"/>
    <property type="evidence" value="ECO:0007669"/>
    <property type="project" value="TreeGrafter"/>
</dbReference>
<dbReference type="RefSeq" id="XP_004352085.1">
    <property type="nucleotide sequence ID" value="XM_004352033.1"/>
</dbReference>
<gene>
    <name evidence="3" type="ORF">ACA1_036360</name>
</gene>
<protein>
    <recommendedName>
        <fullName evidence="2">Clu domain-containing protein</fullName>
    </recommendedName>
</protein>
<reference evidence="3 4" key="1">
    <citation type="journal article" date="2013" name="Genome Biol.">
        <title>Genome of Acanthamoeba castellanii highlights extensive lateral gene transfer and early evolution of tyrosine kinase signaling.</title>
        <authorList>
            <person name="Clarke M."/>
            <person name="Lohan A.J."/>
            <person name="Liu B."/>
            <person name="Lagkouvardos I."/>
            <person name="Roy S."/>
            <person name="Zafar N."/>
            <person name="Bertelli C."/>
            <person name="Schilde C."/>
            <person name="Kianianmomeni A."/>
            <person name="Burglin T.R."/>
            <person name="Frech C."/>
            <person name="Turcotte B."/>
            <person name="Kopec K.O."/>
            <person name="Synnott J.M."/>
            <person name="Choo C."/>
            <person name="Paponov I."/>
            <person name="Finkler A."/>
            <person name="Soon Heng Tan C."/>
            <person name="Hutchins A.P."/>
            <person name="Weinmeier T."/>
            <person name="Rattei T."/>
            <person name="Chu J.S."/>
            <person name="Gimenez G."/>
            <person name="Irimia M."/>
            <person name="Rigden D.J."/>
            <person name="Fitzpatrick D.A."/>
            <person name="Lorenzo-Morales J."/>
            <person name="Bateman A."/>
            <person name="Chiu C.H."/>
            <person name="Tang P."/>
            <person name="Hegemann P."/>
            <person name="Fromm H."/>
            <person name="Raoult D."/>
            <person name="Greub G."/>
            <person name="Miranda-Saavedra D."/>
            <person name="Chen N."/>
            <person name="Nash P."/>
            <person name="Ginger M.L."/>
            <person name="Horn M."/>
            <person name="Schaap P."/>
            <person name="Caler L."/>
            <person name="Loftus B."/>
        </authorList>
    </citation>
    <scope>NUCLEOTIDE SEQUENCE [LARGE SCALE GENOMIC DNA]</scope>
    <source>
        <strain evidence="3 4">Neff</strain>
    </source>
</reference>
<feature type="region of interest" description="Disordered" evidence="1">
    <location>
        <begin position="1619"/>
        <end position="1729"/>
    </location>
</feature>
<feature type="compositionally biased region" description="Acidic residues" evidence="1">
    <location>
        <begin position="553"/>
        <end position="562"/>
    </location>
</feature>
<evidence type="ECO:0000259" key="2">
    <source>
        <dbReference type="PROSITE" id="PS51823"/>
    </source>
</evidence>
<feature type="region of interest" description="Disordered" evidence="1">
    <location>
        <begin position="633"/>
        <end position="654"/>
    </location>
</feature>